<keyword evidence="2" id="KW-0645">Protease</keyword>
<keyword evidence="1" id="KW-1133">Transmembrane helix</keyword>
<comment type="caution">
    <text evidence="2">The sequence shown here is derived from an EMBL/GenBank/DDBJ whole genome shotgun (WGS) entry which is preliminary data.</text>
</comment>
<reference evidence="2 3" key="1">
    <citation type="submission" date="2018-08" db="EMBL/GenBank/DDBJ databases">
        <title>Isolation, diversity and antifungal activity of Actinobacteria from wheat.</title>
        <authorList>
            <person name="Han C."/>
        </authorList>
    </citation>
    <scope>NUCLEOTIDE SEQUENCE [LARGE SCALE GENOMIC DNA]</scope>
    <source>
        <strain evidence="2 3">NEAU-YY421</strain>
    </source>
</reference>
<dbReference type="Pfam" id="PF13367">
    <property type="entry name" value="PrsW-protease"/>
    <property type="match status" value="1"/>
</dbReference>
<feature type="transmembrane region" description="Helical" evidence="1">
    <location>
        <begin position="71"/>
        <end position="92"/>
    </location>
</feature>
<dbReference type="EMBL" id="QUAK01000001">
    <property type="protein sequence ID" value="RFU88733.1"/>
    <property type="molecule type" value="Genomic_DNA"/>
</dbReference>
<feature type="non-terminal residue" evidence="2">
    <location>
        <position position="589"/>
    </location>
</feature>
<keyword evidence="2" id="KW-0482">Metalloprotease</keyword>
<dbReference type="InterPro" id="IPR026898">
    <property type="entry name" value="PrsW"/>
</dbReference>
<proteinExistence type="predicted"/>
<dbReference type="RefSeq" id="WP_233521273.1">
    <property type="nucleotide sequence ID" value="NZ_QUAK01000001.1"/>
</dbReference>
<keyword evidence="1" id="KW-0812">Transmembrane</keyword>
<organism evidence="2 3">
    <name type="scientific">Streptomyces triticagri</name>
    <dbReference type="NCBI Taxonomy" id="2293568"/>
    <lineage>
        <taxon>Bacteria</taxon>
        <taxon>Bacillati</taxon>
        <taxon>Actinomycetota</taxon>
        <taxon>Actinomycetes</taxon>
        <taxon>Kitasatosporales</taxon>
        <taxon>Streptomycetaceae</taxon>
        <taxon>Streptomyces</taxon>
    </lineage>
</organism>
<feature type="transmembrane region" description="Helical" evidence="1">
    <location>
        <begin position="181"/>
        <end position="202"/>
    </location>
</feature>
<dbReference type="GO" id="GO:0006508">
    <property type="term" value="P:proteolysis"/>
    <property type="evidence" value="ECO:0007669"/>
    <property type="project" value="UniProtKB-KW"/>
</dbReference>
<feature type="transmembrane region" description="Helical" evidence="1">
    <location>
        <begin position="379"/>
        <end position="398"/>
    </location>
</feature>
<keyword evidence="2" id="KW-0378">Hydrolase</keyword>
<feature type="transmembrane region" description="Helical" evidence="1">
    <location>
        <begin position="104"/>
        <end position="125"/>
    </location>
</feature>
<feature type="transmembrane region" description="Helical" evidence="1">
    <location>
        <begin position="510"/>
        <end position="530"/>
    </location>
</feature>
<dbReference type="Proteomes" id="UP000263094">
    <property type="component" value="Unassembled WGS sequence"/>
</dbReference>
<dbReference type="AlphaFoldDB" id="A0A372ME98"/>
<feature type="transmembrane region" description="Helical" evidence="1">
    <location>
        <begin position="27"/>
        <end position="50"/>
    </location>
</feature>
<dbReference type="GO" id="GO:0008237">
    <property type="term" value="F:metallopeptidase activity"/>
    <property type="evidence" value="ECO:0007669"/>
    <property type="project" value="UniProtKB-KW"/>
</dbReference>
<protein>
    <submittedName>
        <fullName evidence="2">PrsW family intramembrane metalloprotease</fullName>
    </submittedName>
</protein>
<sequence length="589" mass="62852">MMVLAAVWCLVQLLVLSAPVRVVRWSTVLVAFGVGVYACGVVSVLLEVGWARELAVRGLHRGPSELAQATWVAAPVVEELVKVAPLVVAGWVLRRRVQWGLSDFAVLGASVGTGFGLLESVLSFAERAHKSKPDDGGWVLAQSIFSNAFIPDPGRILTSLFPAPNGVSDWSEAQFPPGIHLVYGVLGGLGVGLVVCGGWWVWRVCGLVPLVAAWAAHWVNNLAAANKDAEWAKPWAEDIHQEWGIWIALGVLVGAAVVDVGRRRRGRALLPETLLAGERAVPGAGSSGGSPLLSYALIKPPYTWFIASGYARMRRALHMAAGHPRTDPARIARLREQVAERTRTIEETSDPARWRGLSQLALIREALAARARLPWHEKVFLGASLVVVLPSLAYLLVGDFKGTQGIQKWFADGAGLQVLIWAAVAGLVLVVWRLLVTLVGLRAALRLPLAEPAVSAQLRIALCAGSLLTGCLLLSRRAAIADGEKPLDVHDAVDPYNDASSFLLERFLDVGLPLLLTVATLALLAMPYALPLELMMGGGVGEMLLGAALPRLAPYLARAGVQALGRAGGPQALARAGVQALRRDAMPWA</sequence>
<evidence type="ECO:0000313" key="2">
    <source>
        <dbReference type="EMBL" id="RFU88733.1"/>
    </source>
</evidence>
<feature type="transmembrane region" description="Helical" evidence="1">
    <location>
        <begin position="418"/>
        <end position="444"/>
    </location>
</feature>
<feature type="transmembrane region" description="Helical" evidence="1">
    <location>
        <begin position="243"/>
        <end position="261"/>
    </location>
</feature>
<name>A0A372ME98_9ACTN</name>
<keyword evidence="1" id="KW-0472">Membrane</keyword>
<gene>
    <name evidence="2" type="ORF">DY218_00005</name>
</gene>
<accession>A0A372ME98</accession>
<evidence type="ECO:0000256" key="1">
    <source>
        <dbReference type="SAM" id="Phobius"/>
    </source>
</evidence>
<keyword evidence="3" id="KW-1185">Reference proteome</keyword>
<evidence type="ECO:0000313" key="3">
    <source>
        <dbReference type="Proteomes" id="UP000263094"/>
    </source>
</evidence>